<feature type="transmembrane region" description="Helical" evidence="1">
    <location>
        <begin position="86"/>
        <end position="105"/>
    </location>
</feature>
<comment type="caution">
    <text evidence="2">The sequence shown here is derived from an EMBL/GenBank/DDBJ whole genome shotgun (WGS) entry which is preliminary data.</text>
</comment>
<dbReference type="RefSeq" id="WP_311501563.1">
    <property type="nucleotide sequence ID" value="NZ_JAVRHK010000001.1"/>
</dbReference>
<dbReference type="Proteomes" id="UP001262582">
    <property type="component" value="Unassembled WGS sequence"/>
</dbReference>
<dbReference type="EMBL" id="JAVRHK010000001">
    <property type="protein sequence ID" value="MDT0675119.1"/>
    <property type="molecule type" value="Genomic_DNA"/>
</dbReference>
<feature type="transmembrane region" description="Helical" evidence="1">
    <location>
        <begin position="61"/>
        <end position="80"/>
    </location>
</feature>
<keyword evidence="1" id="KW-0472">Membrane</keyword>
<reference evidence="2 3" key="1">
    <citation type="submission" date="2023-09" db="EMBL/GenBank/DDBJ databases">
        <authorList>
            <person name="Rey-Velasco X."/>
        </authorList>
    </citation>
    <scope>NUCLEOTIDE SEQUENCE [LARGE SCALE GENOMIC DNA]</scope>
    <source>
        <strain evidence="2 3">F117</strain>
    </source>
</reference>
<protein>
    <submittedName>
        <fullName evidence="2">Uncharacterized protein</fullName>
    </submittedName>
</protein>
<name>A0ABU3D0Q6_9FLAO</name>
<keyword evidence="1" id="KW-1133">Transmembrane helix</keyword>
<evidence type="ECO:0000313" key="2">
    <source>
        <dbReference type="EMBL" id="MDT0675119.1"/>
    </source>
</evidence>
<proteinExistence type="predicted"/>
<gene>
    <name evidence="2" type="ORF">RM539_00795</name>
</gene>
<keyword evidence="1" id="KW-0812">Transmembrane</keyword>
<accession>A0ABU3D0Q6</accession>
<organism evidence="2 3">
    <name type="scientific">Autumnicola musiva</name>
    <dbReference type="NCBI Taxonomy" id="3075589"/>
    <lineage>
        <taxon>Bacteria</taxon>
        <taxon>Pseudomonadati</taxon>
        <taxon>Bacteroidota</taxon>
        <taxon>Flavobacteriia</taxon>
        <taxon>Flavobacteriales</taxon>
        <taxon>Flavobacteriaceae</taxon>
        <taxon>Autumnicola</taxon>
    </lineage>
</organism>
<evidence type="ECO:0000256" key="1">
    <source>
        <dbReference type="SAM" id="Phobius"/>
    </source>
</evidence>
<evidence type="ECO:0000313" key="3">
    <source>
        <dbReference type="Proteomes" id="UP001262582"/>
    </source>
</evidence>
<sequence length="173" mass="20224">MDLQECFYCGAYTHDEKSFYTHEMVGVVKQNLVEITGYSYRTKKLNIPRCKKCHNKHELKFLYISLPLFVICFIITITLVAEYFGFAWPMIFPILAWASMLTYVLDELFEAVLFKKIYGIVPEGKITAYPPVRELMGRNWHLTKPANGLARNEMIDKSDYGVIRSSIEDRKKF</sequence>
<keyword evidence="3" id="KW-1185">Reference proteome</keyword>